<feature type="domain" description="HTH luxR-type" evidence="4">
    <location>
        <begin position="134"/>
        <end position="199"/>
    </location>
</feature>
<dbReference type="SUPFAM" id="SSF46894">
    <property type="entry name" value="C-terminal effector domain of the bipartite response regulators"/>
    <property type="match status" value="1"/>
</dbReference>
<dbReference type="InterPro" id="IPR036388">
    <property type="entry name" value="WH-like_DNA-bd_sf"/>
</dbReference>
<keyword evidence="2" id="KW-0238">DNA-binding</keyword>
<dbReference type="SMART" id="SM00421">
    <property type="entry name" value="HTH_LUXR"/>
    <property type="match status" value="1"/>
</dbReference>
<proteinExistence type="predicted"/>
<sequence>MIAQARLLIAQEQGEQALQLLGPSYQQAHNQGRSKSELTLLLLLTQAYHIEGNTQHTLQKLEQALSLAETGGYIRSFVDEGPVMAALLTEIYSRYQRHASAEQNHSSSDYIYTLLSSVGAETQPPRWLISQENDDDMIDKLSEREYMVLGLIAEGLSNQEIAQKLVVTVSTIKTHLNNIYAKLHVHTRLQAVTRAYDLGVLRRSEVDTEPLIYPRSTEKL</sequence>
<dbReference type="SUPFAM" id="SSF48452">
    <property type="entry name" value="TPR-like"/>
    <property type="match status" value="1"/>
</dbReference>
<dbReference type="PROSITE" id="PS00622">
    <property type="entry name" value="HTH_LUXR_1"/>
    <property type="match status" value="1"/>
</dbReference>
<accession>A0A402AJ82</accession>
<evidence type="ECO:0000256" key="1">
    <source>
        <dbReference type="ARBA" id="ARBA00023015"/>
    </source>
</evidence>
<gene>
    <name evidence="5" type="ORF">KDK_29770</name>
</gene>
<evidence type="ECO:0000313" key="6">
    <source>
        <dbReference type="Proteomes" id="UP000287188"/>
    </source>
</evidence>
<dbReference type="GO" id="GO:0003677">
    <property type="term" value="F:DNA binding"/>
    <property type="evidence" value="ECO:0007669"/>
    <property type="project" value="UniProtKB-KW"/>
</dbReference>
<dbReference type="GO" id="GO:0006355">
    <property type="term" value="P:regulation of DNA-templated transcription"/>
    <property type="evidence" value="ECO:0007669"/>
    <property type="project" value="InterPro"/>
</dbReference>
<dbReference type="Gene3D" id="1.10.10.10">
    <property type="entry name" value="Winged helix-like DNA-binding domain superfamily/Winged helix DNA-binding domain"/>
    <property type="match status" value="1"/>
</dbReference>
<dbReference type="InterPro" id="IPR016032">
    <property type="entry name" value="Sig_transdc_resp-reg_C-effctor"/>
</dbReference>
<evidence type="ECO:0000256" key="2">
    <source>
        <dbReference type="ARBA" id="ARBA00023125"/>
    </source>
</evidence>
<dbReference type="PRINTS" id="PR00038">
    <property type="entry name" value="HTHLUXR"/>
</dbReference>
<name>A0A402AJ82_9CHLR</name>
<dbReference type="Pfam" id="PF17874">
    <property type="entry name" value="TPR_MalT"/>
    <property type="match status" value="1"/>
</dbReference>
<dbReference type="Pfam" id="PF00196">
    <property type="entry name" value="GerE"/>
    <property type="match status" value="1"/>
</dbReference>
<dbReference type="InterPro" id="IPR011990">
    <property type="entry name" value="TPR-like_helical_dom_sf"/>
</dbReference>
<keyword evidence="3" id="KW-0804">Transcription</keyword>
<protein>
    <recommendedName>
        <fullName evidence="4">HTH luxR-type domain-containing protein</fullName>
    </recommendedName>
</protein>
<dbReference type="InterPro" id="IPR000792">
    <property type="entry name" value="Tscrpt_reg_LuxR_C"/>
</dbReference>
<dbReference type="Proteomes" id="UP000287188">
    <property type="component" value="Unassembled WGS sequence"/>
</dbReference>
<dbReference type="CDD" id="cd06170">
    <property type="entry name" value="LuxR_C_like"/>
    <property type="match status" value="1"/>
</dbReference>
<dbReference type="Gene3D" id="1.25.40.10">
    <property type="entry name" value="Tetratricopeptide repeat domain"/>
    <property type="match status" value="1"/>
</dbReference>
<reference evidence="6" key="1">
    <citation type="submission" date="2018-12" db="EMBL/GenBank/DDBJ databases">
        <title>Tengunoibacter tsumagoiensis gen. nov., sp. nov., Dictyobacter kobayashii sp. nov., D. alpinus sp. nov., and D. joshuensis sp. nov. and description of Dictyobacteraceae fam. nov. within the order Ktedonobacterales isolated from Tengu-no-mugimeshi.</title>
        <authorList>
            <person name="Wang C.M."/>
            <person name="Zheng Y."/>
            <person name="Sakai Y."/>
            <person name="Toyoda A."/>
            <person name="Minakuchi Y."/>
            <person name="Abe K."/>
            <person name="Yokota A."/>
            <person name="Yabe S."/>
        </authorList>
    </citation>
    <scope>NUCLEOTIDE SEQUENCE [LARGE SCALE GENOMIC DNA]</scope>
    <source>
        <strain evidence="6">Uno11</strain>
    </source>
</reference>
<dbReference type="PROSITE" id="PS50043">
    <property type="entry name" value="HTH_LUXR_2"/>
    <property type="match status" value="1"/>
</dbReference>
<comment type="caution">
    <text evidence="5">The sequence shown here is derived from an EMBL/GenBank/DDBJ whole genome shotgun (WGS) entry which is preliminary data.</text>
</comment>
<keyword evidence="6" id="KW-1185">Reference proteome</keyword>
<dbReference type="InterPro" id="IPR041617">
    <property type="entry name" value="TPR_MalT"/>
</dbReference>
<dbReference type="PANTHER" id="PTHR44688">
    <property type="entry name" value="DNA-BINDING TRANSCRIPTIONAL ACTIVATOR DEVR_DOSR"/>
    <property type="match status" value="1"/>
</dbReference>
<evidence type="ECO:0000259" key="4">
    <source>
        <dbReference type="PROSITE" id="PS50043"/>
    </source>
</evidence>
<dbReference type="PANTHER" id="PTHR44688:SF25">
    <property type="entry name" value="HTH LUXR-TYPE DOMAIN-CONTAINING PROTEIN"/>
    <property type="match status" value="1"/>
</dbReference>
<evidence type="ECO:0000256" key="3">
    <source>
        <dbReference type="ARBA" id="ARBA00023163"/>
    </source>
</evidence>
<dbReference type="AlphaFoldDB" id="A0A402AJ82"/>
<keyword evidence="1" id="KW-0805">Transcription regulation</keyword>
<organism evidence="5 6">
    <name type="scientific">Dictyobacter kobayashii</name>
    <dbReference type="NCBI Taxonomy" id="2014872"/>
    <lineage>
        <taxon>Bacteria</taxon>
        <taxon>Bacillati</taxon>
        <taxon>Chloroflexota</taxon>
        <taxon>Ktedonobacteria</taxon>
        <taxon>Ktedonobacterales</taxon>
        <taxon>Dictyobacteraceae</taxon>
        <taxon>Dictyobacter</taxon>
    </lineage>
</organism>
<evidence type="ECO:0000313" key="5">
    <source>
        <dbReference type="EMBL" id="GCE19177.1"/>
    </source>
</evidence>
<dbReference type="EMBL" id="BIFS01000001">
    <property type="protein sequence ID" value="GCE19177.1"/>
    <property type="molecule type" value="Genomic_DNA"/>
</dbReference>